<accession>A0A1R3IKI4</accession>
<sequence>MEEEFGIAGLFKTSENSGTVEADECAFAVRVQKQMIMVEMVAATVVKKSEGGERNQIKRE</sequence>
<protein>
    <submittedName>
        <fullName evidence="1">Uncharacterized protein</fullName>
    </submittedName>
</protein>
<name>A0A1R3IKI4_9ROSI</name>
<evidence type="ECO:0000313" key="2">
    <source>
        <dbReference type="Proteomes" id="UP000187203"/>
    </source>
</evidence>
<dbReference type="EMBL" id="AWUE01018034">
    <property type="protein sequence ID" value="OMO83094.1"/>
    <property type="molecule type" value="Genomic_DNA"/>
</dbReference>
<comment type="caution">
    <text evidence="1">The sequence shown here is derived from an EMBL/GenBank/DDBJ whole genome shotgun (WGS) entry which is preliminary data.</text>
</comment>
<organism evidence="1 2">
    <name type="scientific">Corchorus olitorius</name>
    <dbReference type="NCBI Taxonomy" id="93759"/>
    <lineage>
        <taxon>Eukaryota</taxon>
        <taxon>Viridiplantae</taxon>
        <taxon>Streptophyta</taxon>
        <taxon>Embryophyta</taxon>
        <taxon>Tracheophyta</taxon>
        <taxon>Spermatophyta</taxon>
        <taxon>Magnoliopsida</taxon>
        <taxon>eudicotyledons</taxon>
        <taxon>Gunneridae</taxon>
        <taxon>Pentapetalae</taxon>
        <taxon>rosids</taxon>
        <taxon>malvids</taxon>
        <taxon>Malvales</taxon>
        <taxon>Malvaceae</taxon>
        <taxon>Grewioideae</taxon>
        <taxon>Apeibeae</taxon>
        <taxon>Corchorus</taxon>
    </lineage>
</organism>
<proteinExistence type="predicted"/>
<dbReference type="AlphaFoldDB" id="A0A1R3IKI4"/>
<keyword evidence="2" id="KW-1185">Reference proteome</keyword>
<dbReference type="Proteomes" id="UP000187203">
    <property type="component" value="Unassembled WGS sequence"/>
</dbReference>
<gene>
    <name evidence="1" type="ORF">COLO4_22705</name>
</gene>
<reference evidence="2" key="1">
    <citation type="submission" date="2013-09" db="EMBL/GenBank/DDBJ databases">
        <title>Corchorus olitorius genome sequencing.</title>
        <authorList>
            <person name="Alam M."/>
            <person name="Haque M.S."/>
            <person name="Islam M.S."/>
            <person name="Emdad E.M."/>
            <person name="Islam M.M."/>
            <person name="Ahmed B."/>
            <person name="Halim A."/>
            <person name="Hossen Q.M.M."/>
            <person name="Hossain M.Z."/>
            <person name="Ahmed R."/>
            <person name="Khan M.M."/>
            <person name="Islam R."/>
            <person name="Rashid M.M."/>
            <person name="Khan S.A."/>
            <person name="Rahman M.S."/>
            <person name="Alam M."/>
            <person name="Yahiya A.S."/>
            <person name="Khan M.S."/>
            <person name="Azam M.S."/>
            <person name="Haque T."/>
            <person name="Lashkar M.Z.H."/>
            <person name="Akhand A.I."/>
            <person name="Morshed G."/>
            <person name="Roy S."/>
            <person name="Uddin K.S."/>
            <person name="Rabeya T."/>
            <person name="Hossain A.S."/>
            <person name="Chowdhury A."/>
            <person name="Snigdha A.R."/>
            <person name="Mortoza M.S."/>
            <person name="Matin S.A."/>
            <person name="Hoque S.M.E."/>
            <person name="Islam M.K."/>
            <person name="Roy D.K."/>
            <person name="Haider R."/>
            <person name="Moosa M.M."/>
            <person name="Elias S.M."/>
            <person name="Hasan A.M."/>
            <person name="Jahan S."/>
            <person name="Shafiuddin M."/>
            <person name="Mahmood N."/>
            <person name="Shommy N.S."/>
        </authorList>
    </citation>
    <scope>NUCLEOTIDE SEQUENCE [LARGE SCALE GENOMIC DNA]</scope>
    <source>
        <strain evidence="2">cv. O-4</strain>
    </source>
</reference>
<evidence type="ECO:0000313" key="1">
    <source>
        <dbReference type="EMBL" id="OMO83094.1"/>
    </source>
</evidence>